<dbReference type="Proteomes" id="UP001057375">
    <property type="component" value="Unassembled WGS sequence"/>
</dbReference>
<protein>
    <submittedName>
        <fullName evidence="1">Cytidyltransferase</fullName>
    </submittedName>
</protein>
<comment type="caution">
    <text evidence="1">The sequence shown here is derived from an EMBL/GenBank/DDBJ whole genome shotgun (WGS) entry which is preliminary data.</text>
</comment>
<dbReference type="EMBL" id="BQXS01006457">
    <property type="protein sequence ID" value="GKT20059.1"/>
    <property type="molecule type" value="Genomic_DNA"/>
</dbReference>
<feature type="non-terminal residue" evidence="1">
    <location>
        <position position="1"/>
    </location>
</feature>
<reference evidence="1" key="1">
    <citation type="submission" date="2022-03" db="EMBL/GenBank/DDBJ databases">
        <title>Draft genome sequence of Aduncisulcus paluster, a free-living microaerophilic Fornicata.</title>
        <authorList>
            <person name="Yuyama I."/>
            <person name="Kume K."/>
            <person name="Tamura T."/>
            <person name="Inagaki Y."/>
            <person name="Hashimoto T."/>
        </authorList>
    </citation>
    <scope>NUCLEOTIDE SEQUENCE</scope>
    <source>
        <strain evidence="1">NY0171</strain>
    </source>
</reference>
<feature type="non-terminal residue" evidence="1">
    <location>
        <position position="132"/>
    </location>
</feature>
<evidence type="ECO:0000313" key="2">
    <source>
        <dbReference type="Proteomes" id="UP001057375"/>
    </source>
</evidence>
<proteinExistence type="predicted"/>
<keyword evidence="2" id="KW-1185">Reference proteome</keyword>
<evidence type="ECO:0000313" key="1">
    <source>
        <dbReference type="EMBL" id="GKT20059.1"/>
    </source>
</evidence>
<accession>A0ABQ5JWG9</accession>
<name>A0ABQ5JWG9_9EUKA</name>
<organism evidence="1 2">
    <name type="scientific">Aduncisulcus paluster</name>
    <dbReference type="NCBI Taxonomy" id="2918883"/>
    <lineage>
        <taxon>Eukaryota</taxon>
        <taxon>Metamonada</taxon>
        <taxon>Carpediemonas-like organisms</taxon>
        <taxon>Aduncisulcus</taxon>
    </lineage>
</organism>
<gene>
    <name evidence="1" type="ORF">ADUPG1_004369</name>
</gene>
<sequence>DFEEYMFHLGVDVDPDSVVELPEGHRPVFDHYSLLQGREILQNAKYASIGHNIRLMHHLRDETSLNKMLESARDLGDLSGLRGYIEVLEEYHPYLTQKQKLIVIKFLYEQLIMPEEDIRKQCAALLGVIIGT</sequence>